<proteinExistence type="inferred from homology"/>
<evidence type="ECO:0000256" key="4">
    <source>
        <dbReference type="ARBA" id="ARBA00023054"/>
    </source>
</evidence>
<keyword evidence="6" id="KW-0539">Nucleus</keyword>
<dbReference type="Gene3D" id="1.10.10.60">
    <property type="entry name" value="Homeodomain-like"/>
    <property type="match status" value="1"/>
</dbReference>
<dbReference type="OrthoDB" id="551907at2759"/>
<evidence type="ECO:0000256" key="5">
    <source>
        <dbReference type="ARBA" id="ARBA00023163"/>
    </source>
</evidence>
<dbReference type="Proteomes" id="UP000594638">
    <property type="component" value="Unassembled WGS sequence"/>
</dbReference>
<feature type="domain" description="HTH myb-type" evidence="8">
    <location>
        <begin position="24"/>
        <end position="84"/>
    </location>
</feature>
<accession>A0A8S0QN04</accession>
<dbReference type="Pfam" id="PF00249">
    <property type="entry name" value="Myb_DNA-binding"/>
    <property type="match status" value="1"/>
</dbReference>
<dbReference type="PROSITE" id="PS51294">
    <property type="entry name" value="HTH_MYB"/>
    <property type="match status" value="1"/>
</dbReference>
<evidence type="ECO:0000256" key="7">
    <source>
        <dbReference type="SAM" id="MobiDB-lite"/>
    </source>
</evidence>
<keyword evidence="5" id="KW-0804">Transcription</keyword>
<dbReference type="InterPro" id="IPR017930">
    <property type="entry name" value="Myb_dom"/>
</dbReference>
<feature type="compositionally biased region" description="Polar residues" evidence="7">
    <location>
        <begin position="83"/>
        <end position="117"/>
    </location>
</feature>
<keyword evidence="3" id="KW-0805">Transcription regulation</keyword>
<dbReference type="Pfam" id="PF14379">
    <property type="entry name" value="Myb_CC_LHEQLE"/>
    <property type="match status" value="1"/>
</dbReference>
<keyword evidence="4" id="KW-0175">Coiled coil</keyword>
<keyword evidence="10" id="KW-1185">Reference proteome</keyword>
<dbReference type="PANTHER" id="PTHR31499">
    <property type="entry name" value="MYB FAMILY TRANSCRIPTION FACTOR PHL11"/>
    <property type="match status" value="1"/>
</dbReference>
<comment type="similarity">
    <text evidence="2">Belongs to the MYB-CC family.</text>
</comment>
<evidence type="ECO:0000256" key="6">
    <source>
        <dbReference type="ARBA" id="ARBA00023242"/>
    </source>
</evidence>
<evidence type="ECO:0000259" key="8">
    <source>
        <dbReference type="PROSITE" id="PS51294"/>
    </source>
</evidence>
<dbReference type="PANTHER" id="PTHR31499:SF23">
    <property type="entry name" value="MYB FAMILY TRANSCRIPTION FACTOR PHL11"/>
    <property type="match status" value="1"/>
</dbReference>
<sequence>MDRIYEGAGSEGLMRGGGGVMMTRDSKPRLRWTADLHDRFVDAVTKLGGPDKATPKSVLRVMGLRGLTLYHLKSHLQKYRLGQQQAKKQNALEQNKENGGNSYGQSNMHMASSSNNLPAVKSEQGEIPIAEALRCQIEVQKTLQEQLEVVDASLLFMLFTDRIFIDTPLFIFLMAGSKETANENRGSREVFTNNIGKG</sequence>
<dbReference type="Gramene" id="OE9A089391T2">
    <property type="protein sequence ID" value="OE9A089391C2"/>
    <property type="gene ID" value="OE9A089391"/>
</dbReference>
<dbReference type="GO" id="GO:0003677">
    <property type="term" value="F:DNA binding"/>
    <property type="evidence" value="ECO:0007669"/>
    <property type="project" value="InterPro"/>
</dbReference>
<dbReference type="FunFam" id="1.10.10.60:FF:000002">
    <property type="entry name" value="Myb family transcription factor"/>
    <property type="match status" value="1"/>
</dbReference>
<dbReference type="EMBL" id="CACTIH010001894">
    <property type="protein sequence ID" value="CAA2967905.1"/>
    <property type="molecule type" value="Genomic_DNA"/>
</dbReference>
<dbReference type="InterPro" id="IPR001005">
    <property type="entry name" value="SANT/Myb"/>
</dbReference>
<evidence type="ECO:0000256" key="3">
    <source>
        <dbReference type="ARBA" id="ARBA00023015"/>
    </source>
</evidence>
<comment type="subcellular location">
    <subcellularLocation>
        <location evidence="1">Nucleus</location>
    </subcellularLocation>
</comment>
<dbReference type="InterPro" id="IPR025756">
    <property type="entry name" value="Myb_CC_LHEQLE"/>
</dbReference>
<dbReference type="InterPro" id="IPR046955">
    <property type="entry name" value="PHR1-like"/>
</dbReference>
<reference evidence="9 10" key="1">
    <citation type="submission" date="2019-12" db="EMBL/GenBank/DDBJ databases">
        <authorList>
            <person name="Alioto T."/>
            <person name="Alioto T."/>
            <person name="Gomez Garrido J."/>
        </authorList>
    </citation>
    <scope>NUCLEOTIDE SEQUENCE [LARGE SCALE GENOMIC DNA]</scope>
</reference>
<organism evidence="9 10">
    <name type="scientific">Olea europaea subsp. europaea</name>
    <dbReference type="NCBI Taxonomy" id="158383"/>
    <lineage>
        <taxon>Eukaryota</taxon>
        <taxon>Viridiplantae</taxon>
        <taxon>Streptophyta</taxon>
        <taxon>Embryophyta</taxon>
        <taxon>Tracheophyta</taxon>
        <taxon>Spermatophyta</taxon>
        <taxon>Magnoliopsida</taxon>
        <taxon>eudicotyledons</taxon>
        <taxon>Gunneridae</taxon>
        <taxon>Pentapetalae</taxon>
        <taxon>asterids</taxon>
        <taxon>lamiids</taxon>
        <taxon>Lamiales</taxon>
        <taxon>Oleaceae</taxon>
        <taxon>Oleeae</taxon>
        <taxon>Olea</taxon>
    </lineage>
</organism>
<dbReference type="InterPro" id="IPR006447">
    <property type="entry name" value="Myb_dom_plants"/>
</dbReference>
<feature type="region of interest" description="Disordered" evidence="7">
    <location>
        <begin position="83"/>
        <end position="119"/>
    </location>
</feature>
<dbReference type="SUPFAM" id="SSF46689">
    <property type="entry name" value="Homeodomain-like"/>
    <property type="match status" value="1"/>
</dbReference>
<dbReference type="AlphaFoldDB" id="A0A8S0QN04"/>
<protein>
    <submittedName>
        <fullName evidence="9">Myb family transcription factor PHL11</fullName>
    </submittedName>
</protein>
<evidence type="ECO:0000256" key="1">
    <source>
        <dbReference type="ARBA" id="ARBA00004123"/>
    </source>
</evidence>
<dbReference type="InterPro" id="IPR009057">
    <property type="entry name" value="Homeodomain-like_sf"/>
</dbReference>
<comment type="caution">
    <text evidence="9">The sequence shown here is derived from an EMBL/GenBank/DDBJ whole genome shotgun (WGS) entry which is preliminary data.</text>
</comment>
<evidence type="ECO:0000313" key="10">
    <source>
        <dbReference type="Proteomes" id="UP000594638"/>
    </source>
</evidence>
<dbReference type="GO" id="GO:0005634">
    <property type="term" value="C:nucleus"/>
    <property type="evidence" value="ECO:0007669"/>
    <property type="project" value="UniProtKB-SubCell"/>
</dbReference>
<evidence type="ECO:0000256" key="2">
    <source>
        <dbReference type="ARBA" id="ARBA00006783"/>
    </source>
</evidence>
<evidence type="ECO:0000313" key="9">
    <source>
        <dbReference type="EMBL" id="CAA2967905.1"/>
    </source>
</evidence>
<gene>
    <name evidence="9" type="ORF">OLEA9_A089391</name>
</gene>
<name>A0A8S0QN04_OLEEU</name>
<dbReference type="GO" id="GO:0003700">
    <property type="term" value="F:DNA-binding transcription factor activity"/>
    <property type="evidence" value="ECO:0007669"/>
    <property type="project" value="InterPro"/>
</dbReference>
<dbReference type="NCBIfam" id="TIGR01557">
    <property type="entry name" value="myb_SHAQKYF"/>
    <property type="match status" value="1"/>
</dbReference>